<keyword evidence="2" id="KW-1185">Reference proteome</keyword>
<name>J0D8P2_AURST</name>
<gene>
    <name evidence="1" type="ORF">AURDEDRAFT_175108</name>
</gene>
<dbReference type="KEGG" id="adl:AURDEDRAFT_175108"/>
<dbReference type="InParanoid" id="J0D8P2"/>
<accession>J0D8P2</accession>
<evidence type="ECO:0000313" key="2">
    <source>
        <dbReference type="Proteomes" id="UP000006514"/>
    </source>
</evidence>
<evidence type="ECO:0000313" key="1">
    <source>
        <dbReference type="EMBL" id="EJD35833.1"/>
    </source>
</evidence>
<reference evidence="2" key="1">
    <citation type="journal article" date="2012" name="Science">
        <title>The Paleozoic origin of enzymatic lignin decomposition reconstructed from 31 fungal genomes.</title>
        <authorList>
            <person name="Floudas D."/>
            <person name="Binder M."/>
            <person name="Riley R."/>
            <person name="Barry K."/>
            <person name="Blanchette R.A."/>
            <person name="Henrissat B."/>
            <person name="Martinez A.T."/>
            <person name="Otillar R."/>
            <person name="Spatafora J.W."/>
            <person name="Yadav J.S."/>
            <person name="Aerts A."/>
            <person name="Benoit I."/>
            <person name="Boyd A."/>
            <person name="Carlson A."/>
            <person name="Copeland A."/>
            <person name="Coutinho P.M."/>
            <person name="de Vries R.P."/>
            <person name="Ferreira P."/>
            <person name="Findley K."/>
            <person name="Foster B."/>
            <person name="Gaskell J."/>
            <person name="Glotzer D."/>
            <person name="Gorecki P."/>
            <person name="Heitman J."/>
            <person name="Hesse C."/>
            <person name="Hori C."/>
            <person name="Igarashi K."/>
            <person name="Jurgens J.A."/>
            <person name="Kallen N."/>
            <person name="Kersten P."/>
            <person name="Kohler A."/>
            <person name="Kuees U."/>
            <person name="Kumar T.K.A."/>
            <person name="Kuo A."/>
            <person name="LaButti K."/>
            <person name="Larrondo L.F."/>
            <person name="Lindquist E."/>
            <person name="Ling A."/>
            <person name="Lombard V."/>
            <person name="Lucas S."/>
            <person name="Lundell T."/>
            <person name="Martin R."/>
            <person name="McLaughlin D.J."/>
            <person name="Morgenstern I."/>
            <person name="Morin E."/>
            <person name="Murat C."/>
            <person name="Nagy L.G."/>
            <person name="Nolan M."/>
            <person name="Ohm R.A."/>
            <person name="Patyshakuliyeva A."/>
            <person name="Rokas A."/>
            <person name="Ruiz-Duenas F.J."/>
            <person name="Sabat G."/>
            <person name="Salamov A."/>
            <person name="Samejima M."/>
            <person name="Schmutz J."/>
            <person name="Slot J.C."/>
            <person name="St John F."/>
            <person name="Stenlid J."/>
            <person name="Sun H."/>
            <person name="Sun S."/>
            <person name="Syed K."/>
            <person name="Tsang A."/>
            <person name="Wiebenga A."/>
            <person name="Young D."/>
            <person name="Pisabarro A."/>
            <person name="Eastwood D.C."/>
            <person name="Martin F."/>
            <person name="Cullen D."/>
            <person name="Grigoriev I.V."/>
            <person name="Hibbett D.S."/>
        </authorList>
    </citation>
    <scope>NUCLEOTIDE SEQUENCE [LARGE SCALE GENOMIC DNA]</scope>
    <source>
        <strain evidence="2">TFB10046</strain>
    </source>
</reference>
<dbReference type="EMBL" id="JH687878">
    <property type="protein sequence ID" value="EJD35833.1"/>
    <property type="molecule type" value="Genomic_DNA"/>
</dbReference>
<protein>
    <submittedName>
        <fullName evidence="1">Uncharacterized protein</fullName>
    </submittedName>
</protein>
<dbReference type="AlphaFoldDB" id="J0D8P2"/>
<dbReference type="Proteomes" id="UP000006514">
    <property type="component" value="Unassembled WGS sequence"/>
</dbReference>
<organism evidence="1 2">
    <name type="scientific">Auricularia subglabra (strain TFB-10046 / SS5)</name>
    <name type="common">White-rot fungus</name>
    <name type="synonym">Auricularia delicata (strain TFB10046)</name>
    <dbReference type="NCBI Taxonomy" id="717982"/>
    <lineage>
        <taxon>Eukaryota</taxon>
        <taxon>Fungi</taxon>
        <taxon>Dikarya</taxon>
        <taxon>Basidiomycota</taxon>
        <taxon>Agaricomycotina</taxon>
        <taxon>Agaricomycetes</taxon>
        <taxon>Auriculariales</taxon>
        <taxon>Auriculariaceae</taxon>
        <taxon>Auricularia</taxon>
    </lineage>
</organism>
<proteinExistence type="predicted"/>
<sequence length="249" mass="27704">MRLLSPQVVVLSRKLPDDGLDSQAWALQLIIECIRVDGYKSCYYFKGRSLDELRAILQHDEAFSNGIRVFFGNNFAEFGQMIMLVLRHVCRRPPSDRSRKVQFAQGPQFIDADDMLEDAASDSASCSASSPRVYPPFVLDHASQLPDPFNAGSMIHLSVLAYKHAKDLGVEADGDVRVAQLLFDLQQQLGLVTSPSPSGLDAATLHDCVQRDRAFSESLRGLLGPAVPPSRFAVCLFPIIRYMWFSLLN</sequence>